<name>A0A3N4M0R3_9PEZI</name>
<evidence type="ECO:0000313" key="2">
    <source>
        <dbReference type="Proteomes" id="UP000267821"/>
    </source>
</evidence>
<gene>
    <name evidence="1" type="ORF">L211DRAFT_808963</name>
</gene>
<dbReference type="EMBL" id="ML121544">
    <property type="protein sequence ID" value="RPB23915.1"/>
    <property type="molecule type" value="Genomic_DNA"/>
</dbReference>
<sequence length="280" mass="32172">MVDFDNERLSPRRFFPNISQVYTDLHEASSKVSLDIAKYCDVSHRQTLPFLFAGQVPTERFNLDENRHFEFYGRELFRTLSTTNADEFLSQHWYDSLRMAGKNPSMLGFFTETMLLSWIAVNGCSAAGPEFQKKPKAFLFDDAKPTMSRDSPCSLYIPVSFNYRAVDAILVAVDKQKDEAIITGVQITISRTHSDSEAKFFSGWEWWRDIVDCTTVSFRFLWIVEDVGQNPATALIQSGKRRLRSHTALWCPGFERRYVSVKDVSMDIGQKLENARKSAQ</sequence>
<protein>
    <submittedName>
        <fullName evidence="1">Uncharacterized protein</fullName>
    </submittedName>
</protein>
<organism evidence="1 2">
    <name type="scientific">Terfezia boudieri ATCC MYA-4762</name>
    <dbReference type="NCBI Taxonomy" id="1051890"/>
    <lineage>
        <taxon>Eukaryota</taxon>
        <taxon>Fungi</taxon>
        <taxon>Dikarya</taxon>
        <taxon>Ascomycota</taxon>
        <taxon>Pezizomycotina</taxon>
        <taxon>Pezizomycetes</taxon>
        <taxon>Pezizales</taxon>
        <taxon>Pezizaceae</taxon>
        <taxon>Terfezia</taxon>
    </lineage>
</organism>
<dbReference type="InParanoid" id="A0A3N4M0R3"/>
<proteinExistence type="predicted"/>
<evidence type="ECO:0000313" key="1">
    <source>
        <dbReference type="EMBL" id="RPB23915.1"/>
    </source>
</evidence>
<dbReference type="OrthoDB" id="3171351at2759"/>
<dbReference type="Proteomes" id="UP000267821">
    <property type="component" value="Unassembled WGS sequence"/>
</dbReference>
<keyword evidence="2" id="KW-1185">Reference proteome</keyword>
<dbReference type="AlphaFoldDB" id="A0A3N4M0R3"/>
<accession>A0A3N4M0R3</accession>
<reference evidence="1 2" key="1">
    <citation type="journal article" date="2018" name="Nat. Ecol. Evol.">
        <title>Pezizomycetes genomes reveal the molecular basis of ectomycorrhizal truffle lifestyle.</title>
        <authorList>
            <person name="Murat C."/>
            <person name="Payen T."/>
            <person name="Noel B."/>
            <person name="Kuo A."/>
            <person name="Morin E."/>
            <person name="Chen J."/>
            <person name="Kohler A."/>
            <person name="Krizsan K."/>
            <person name="Balestrini R."/>
            <person name="Da Silva C."/>
            <person name="Montanini B."/>
            <person name="Hainaut M."/>
            <person name="Levati E."/>
            <person name="Barry K.W."/>
            <person name="Belfiori B."/>
            <person name="Cichocki N."/>
            <person name="Clum A."/>
            <person name="Dockter R.B."/>
            <person name="Fauchery L."/>
            <person name="Guy J."/>
            <person name="Iotti M."/>
            <person name="Le Tacon F."/>
            <person name="Lindquist E.A."/>
            <person name="Lipzen A."/>
            <person name="Malagnac F."/>
            <person name="Mello A."/>
            <person name="Molinier V."/>
            <person name="Miyauchi S."/>
            <person name="Poulain J."/>
            <person name="Riccioni C."/>
            <person name="Rubini A."/>
            <person name="Sitrit Y."/>
            <person name="Splivallo R."/>
            <person name="Traeger S."/>
            <person name="Wang M."/>
            <person name="Zifcakova L."/>
            <person name="Wipf D."/>
            <person name="Zambonelli A."/>
            <person name="Paolocci F."/>
            <person name="Nowrousian M."/>
            <person name="Ottonello S."/>
            <person name="Baldrian P."/>
            <person name="Spatafora J.W."/>
            <person name="Henrissat B."/>
            <person name="Nagy L.G."/>
            <person name="Aury J.M."/>
            <person name="Wincker P."/>
            <person name="Grigoriev I.V."/>
            <person name="Bonfante P."/>
            <person name="Martin F.M."/>
        </authorList>
    </citation>
    <scope>NUCLEOTIDE SEQUENCE [LARGE SCALE GENOMIC DNA]</scope>
    <source>
        <strain evidence="1 2">ATCC MYA-4762</strain>
    </source>
</reference>